<feature type="transmembrane region" description="Helical" evidence="7">
    <location>
        <begin position="138"/>
        <end position="159"/>
    </location>
</feature>
<dbReference type="Pfam" id="PF07690">
    <property type="entry name" value="MFS_1"/>
    <property type="match status" value="1"/>
</dbReference>
<feature type="transmembrane region" description="Helical" evidence="7">
    <location>
        <begin position="100"/>
        <end position="117"/>
    </location>
</feature>
<keyword evidence="4 7" id="KW-0812">Transmembrane</keyword>
<evidence type="ECO:0000256" key="1">
    <source>
        <dbReference type="ARBA" id="ARBA00004651"/>
    </source>
</evidence>
<evidence type="ECO:0000256" key="3">
    <source>
        <dbReference type="ARBA" id="ARBA00022475"/>
    </source>
</evidence>
<evidence type="ECO:0000256" key="4">
    <source>
        <dbReference type="ARBA" id="ARBA00022692"/>
    </source>
</evidence>
<evidence type="ECO:0000259" key="8">
    <source>
        <dbReference type="PROSITE" id="PS50850"/>
    </source>
</evidence>
<dbReference type="InterPro" id="IPR036259">
    <property type="entry name" value="MFS_trans_sf"/>
</dbReference>
<feature type="transmembrane region" description="Helical" evidence="7">
    <location>
        <begin position="42"/>
        <end position="64"/>
    </location>
</feature>
<feature type="transmembrane region" description="Helical" evidence="7">
    <location>
        <begin position="12"/>
        <end position="36"/>
    </location>
</feature>
<dbReference type="EMBL" id="JACHXW010000014">
    <property type="protein sequence ID" value="MBB3154197.1"/>
    <property type="molecule type" value="Genomic_DNA"/>
</dbReference>
<keyword evidence="10" id="KW-1185">Reference proteome</keyword>
<name>A0A7W5GCN7_9BACL</name>
<reference evidence="9 10" key="1">
    <citation type="submission" date="2020-08" db="EMBL/GenBank/DDBJ databases">
        <title>Genomic Encyclopedia of Type Strains, Phase III (KMG-III): the genomes of soil and plant-associated and newly described type strains.</title>
        <authorList>
            <person name="Whitman W."/>
        </authorList>
    </citation>
    <scope>NUCLEOTIDE SEQUENCE [LARGE SCALE GENOMIC DNA]</scope>
    <source>
        <strain evidence="9 10">CECT 8234</strain>
    </source>
</reference>
<comment type="subcellular location">
    <subcellularLocation>
        <location evidence="1">Cell membrane</location>
        <topology evidence="1">Multi-pass membrane protein</topology>
    </subcellularLocation>
</comment>
<dbReference type="Gene3D" id="1.20.1250.20">
    <property type="entry name" value="MFS general substrate transporter like domains"/>
    <property type="match status" value="1"/>
</dbReference>
<dbReference type="GO" id="GO:0022857">
    <property type="term" value="F:transmembrane transporter activity"/>
    <property type="evidence" value="ECO:0007669"/>
    <property type="project" value="InterPro"/>
</dbReference>
<dbReference type="PANTHER" id="PTHR43266">
    <property type="entry name" value="MACROLIDE-EFFLUX PROTEIN"/>
    <property type="match status" value="1"/>
</dbReference>
<dbReference type="InterPro" id="IPR011701">
    <property type="entry name" value="MFS"/>
</dbReference>
<feature type="transmembrane region" description="Helical" evidence="7">
    <location>
        <begin position="281"/>
        <end position="306"/>
    </location>
</feature>
<dbReference type="PANTHER" id="PTHR43266:SF8">
    <property type="entry name" value="MACROLIDE-EFFLUX PROTEIN"/>
    <property type="match status" value="1"/>
</dbReference>
<evidence type="ECO:0000256" key="5">
    <source>
        <dbReference type="ARBA" id="ARBA00022989"/>
    </source>
</evidence>
<gene>
    <name evidence="9" type="ORF">FHS16_004273</name>
</gene>
<dbReference type="GO" id="GO:0005886">
    <property type="term" value="C:plasma membrane"/>
    <property type="evidence" value="ECO:0007669"/>
    <property type="project" value="UniProtKB-SubCell"/>
</dbReference>
<dbReference type="Proteomes" id="UP000518605">
    <property type="component" value="Unassembled WGS sequence"/>
</dbReference>
<comment type="caution">
    <text evidence="9">The sequence shown here is derived from an EMBL/GenBank/DDBJ whole genome shotgun (WGS) entry which is preliminary data.</text>
</comment>
<feature type="transmembrane region" description="Helical" evidence="7">
    <location>
        <begin position="216"/>
        <end position="240"/>
    </location>
</feature>
<accession>A0A7W5GCN7</accession>
<evidence type="ECO:0000256" key="7">
    <source>
        <dbReference type="SAM" id="Phobius"/>
    </source>
</evidence>
<dbReference type="SUPFAM" id="SSF103473">
    <property type="entry name" value="MFS general substrate transporter"/>
    <property type="match status" value="1"/>
</dbReference>
<evidence type="ECO:0000313" key="9">
    <source>
        <dbReference type="EMBL" id="MBB3154197.1"/>
    </source>
</evidence>
<feature type="transmembrane region" description="Helical" evidence="7">
    <location>
        <begin position="312"/>
        <end position="330"/>
    </location>
</feature>
<keyword evidence="3" id="KW-1003">Cell membrane</keyword>
<dbReference type="InterPro" id="IPR020846">
    <property type="entry name" value="MFS_dom"/>
</dbReference>
<proteinExistence type="predicted"/>
<keyword evidence="5 7" id="KW-1133">Transmembrane helix</keyword>
<organism evidence="9 10">
    <name type="scientific">Paenibacillus endophyticus</name>
    <dbReference type="NCBI Taxonomy" id="1294268"/>
    <lineage>
        <taxon>Bacteria</taxon>
        <taxon>Bacillati</taxon>
        <taxon>Bacillota</taxon>
        <taxon>Bacilli</taxon>
        <taxon>Bacillales</taxon>
        <taxon>Paenibacillaceae</taxon>
        <taxon>Paenibacillus</taxon>
    </lineage>
</organism>
<dbReference type="AlphaFoldDB" id="A0A7W5GCN7"/>
<dbReference type="CDD" id="cd06173">
    <property type="entry name" value="MFS_MefA_like"/>
    <property type="match status" value="1"/>
</dbReference>
<feature type="transmembrane region" description="Helical" evidence="7">
    <location>
        <begin position="342"/>
        <end position="360"/>
    </location>
</feature>
<evidence type="ECO:0000256" key="6">
    <source>
        <dbReference type="ARBA" id="ARBA00023136"/>
    </source>
</evidence>
<evidence type="ECO:0000313" key="10">
    <source>
        <dbReference type="Proteomes" id="UP000518605"/>
    </source>
</evidence>
<feature type="transmembrane region" description="Helical" evidence="7">
    <location>
        <begin position="165"/>
        <end position="186"/>
    </location>
</feature>
<feature type="transmembrane region" description="Helical" evidence="7">
    <location>
        <begin position="252"/>
        <end position="274"/>
    </location>
</feature>
<sequence>MYIMVSPRFLSSILVSTFFLQLGIWVRNIAILLYVVEHTGGDGFAVSMISVAEFLPIFIFSFIGGTFADRWNPKKTMVWCDILSAISILFILLALTYGTWKAIFFATIVSSIMSQFSQPSAMKLFKQNVKEEMMQSSMSLFQTLLAIFMMMGPVLGTFVYQQFGIHISIGIMSISFLLSAIALTFIPSDNTPKKTIDNHVMEEMKAGLKYVLSNRLLTLLGISFLIAGLGVGLVVPMGIFIVTEQLSLPESYYQWIATSKGIGMILGGVLSVIASKRVAPLYLLTTGFLVNAVCLMTAGLSSYFWLTFSAEFFIGFVTPAFQVAIQTLILRNTDEAFVGRVNGMLTPLFIGAMVLTMSFSGLLKDLFSVTVMYELAAVFFIISTLITKSMYRILPRKSTTAAHETLGA</sequence>
<feature type="domain" description="Major facilitator superfamily (MFS) profile" evidence="8">
    <location>
        <begin position="9"/>
        <end position="395"/>
    </location>
</feature>
<dbReference type="PROSITE" id="PS50850">
    <property type="entry name" value="MFS"/>
    <property type="match status" value="1"/>
</dbReference>
<feature type="transmembrane region" description="Helical" evidence="7">
    <location>
        <begin position="76"/>
        <end position="94"/>
    </location>
</feature>
<keyword evidence="6 7" id="KW-0472">Membrane</keyword>
<evidence type="ECO:0000256" key="2">
    <source>
        <dbReference type="ARBA" id="ARBA00022448"/>
    </source>
</evidence>
<keyword evidence="2" id="KW-0813">Transport</keyword>
<protein>
    <submittedName>
        <fullName evidence="9">MFS family permease</fullName>
    </submittedName>
</protein>
<feature type="transmembrane region" description="Helical" evidence="7">
    <location>
        <begin position="366"/>
        <end position="387"/>
    </location>
</feature>